<dbReference type="GO" id="GO:0016787">
    <property type="term" value="F:hydrolase activity"/>
    <property type="evidence" value="ECO:0007669"/>
    <property type="project" value="UniProtKB-KW"/>
</dbReference>
<evidence type="ECO:0000259" key="3">
    <source>
        <dbReference type="Pfam" id="PF00561"/>
    </source>
</evidence>
<dbReference type="PRINTS" id="PR00412">
    <property type="entry name" value="EPOXHYDRLASE"/>
</dbReference>
<name>A0A2P2KQT3_RHIMU</name>
<feature type="domain" description="AB hydrolase-1" evidence="3">
    <location>
        <begin position="4"/>
        <end position="250"/>
    </location>
</feature>
<sequence length="269" mass="29596">MVAVANAGYRAVAIDFRGYGLSEKPAEPEKATFTDLIDDVVALLDTLGVNKAYLVGKDFGGLLVNLIAALHPNRVSGIVTLGAPFTLPSPSAVPAQYLPKGFYVMRWLEPGRAEADFGRFDVKTVIKNIYILFSGSELPAAADDQEIMDLVDPSTPLPPWFSEEDLSVYASLYEKHGFSFAMQIPYRNLGVDLGITDAKVTAPALLVMGEQDYVLNIPGIEDYIKSGQVKYFVPDLDTIFVEEGNHFIQEKLPKLVNDHIIKFLNKHSN</sequence>
<dbReference type="InterPro" id="IPR000073">
    <property type="entry name" value="AB_hydrolase_1"/>
</dbReference>
<dbReference type="Gene3D" id="3.40.50.1820">
    <property type="entry name" value="alpha/beta hydrolase"/>
    <property type="match status" value="1"/>
</dbReference>
<dbReference type="EMBL" id="GGEC01027553">
    <property type="protein sequence ID" value="MBX08037.1"/>
    <property type="molecule type" value="Transcribed_RNA"/>
</dbReference>
<organism evidence="4">
    <name type="scientific">Rhizophora mucronata</name>
    <name type="common">Asiatic mangrove</name>
    <dbReference type="NCBI Taxonomy" id="61149"/>
    <lineage>
        <taxon>Eukaryota</taxon>
        <taxon>Viridiplantae</taxon>
        <taxon>Streptophyta</taxon>
        <taxon>Embryophyta</taxon>
        <taxon>Tracheophyta</taxon>
        <taxon>Spermatophyta</taxon>
        <taxon>Magnoliopsida</taxon>
        <taxon>eudicotyledons</taxon>
        <taxon>Gunneridae</taxon>
        <taxon>Pentapetalae</taxon>
        <taxon>rosids</taxon>
        <taxon>fabids</taxon>
        <taxon>Malpighiales</taxon>
        <taxon>Rhizophoraceae</taxon>
        <taxon>Rhizophora</taxon>
    </lineage>
</organism>
<protein>
    <submittedName>
        <fullName evidence="4">Epoxide hydrolase</fullName>
    </submittedName>
</protein>
<dbReference type="AlphaFoldDB" id="A0A2P2KQT3"/>
<evidence type="ECO:0000256" key="2">
    <source>
        <dbReference type="ARBA" id="ARBA00038334"/>
    </source>
</evidence>
<dbReference type="PANTHER" id="PTHR43329">
    <property type="entry name" value="EPOXIDE HYDROLASE"/>
    <property type="match status" value="1"/>
</dbReference>
<comment type="similarity">
    <text evidence="2">Belongs to the AB hydrolase superfamily. Epoxide hydrolase family.</text>
</comment>
<dbReference type="Pfam" id="PF00561">
    <property type="entry name" value="Abhydrolase_1"/>
    <property type="match status" value="1"/>
</dbReference>
<evidence type="ECO:0000256" key="1">
    <source>
        <dbReference type="ARBA" id="ARBA00022801"/>
    </source>
</evidence>
<dbReference type="SUPFAM" id="SSF53474">
    <property type="entry name" value="alpha/beta-Hydrolases"/>
    <property type="match status" value="1"/>
</dbReference>
<evidence type="ECO:0000313" key="4">
    <source>
        <dbReference type="EMBL" id="MBX08037.1"/>
    </source>
</evidence>
<dbReference type="PRINTS" id="PR00111">
    <property type="entry name" value="ABHYDROLASE"/>
</dbReference>
<reference evidence="4" key="1">
    <citation type="submission" date="2018-02" db="EMBL/GenBank/DDBJ databases">
        <title>Rhizophora mucronata_Transcriptome.</title>
        <authorList>
            <person name="Meera S.P."/>
            <person name="Sreeshan A."/>
            <person name="Augustine A."/>
        </authorList>
    </citation>
    <scope>NUCLEOTIDE SEQUENCE</scope>
    <source>
        <tissue evidence="4">Leaf</tissue>
    </source>
</reference>
<dbReference type="InterPro" id="IPR000639">
    <property type="entry name" value="Epox_hydrolase-like"/>
</dbReference>
<accession>A0A2P2KQT3</accession>
<keyword evidence="1 4" id="KW-0378">Hydrolase</keyword>
<dbReference type="InterPro" id="IPR029058">
    <property type="entry name" value="AB_hydrolase_fold"/>
</dbReference>
<proteinExistence type="inferred from homology"/>